<dbReference type="Proteomes" id="UP000257109">
    <property type="component" value="Unassembled WGS sequence"/>
</dbReference>
<protein>
    <recommendedName>
        <fullName evidence="1">Retrovirus-related Pol polyprotein from transposon TNT 1-94-like beta-barrel domain-containing protein</fullName>
    </recommendedName>
</protein>
<feature type="non-terminal residue" evidence="2">
    <location>
        <position position="1"/>
    </location>
</feature>
<sequence length="235" mass="26689">MASLRKQQMSPSLKTEHKFSEEYQEYLQLKTNNQTQSSFTPIFSIAYISQSANSQSPWIIDSGAFDHISDNDSLFSSMSPKFSHIITLANESKVASKGIGQGSFSHSLNLKFMLFIPNCPFNIISSSQLIWSLHCSVTFDVDSFFGQSNDGIAISQKKYALDILKEIGMIDCMLIVINLRIIQQLLVHENQELDCPMDPNKKYKADQGKPYLDPKRYWRLVGKLIYVTTRPDISL</sequence>
<organism evidence="2 3">
    <name type="scientific">Mucuna pruriens</name>
    <name type="common">Velvet bean</name>
    <name type="synonym">Dolichos pruriens</name>
    <dbReference type="NCBI Taxonomy" id="157652"/>
    <lineage>
        <taxon>Eukaryota</taxon>
        <taxon>Viridiplantae</taxon>
        <taxon>Streptophyta</taxon>
        <taxon>Embryophyta</taxon>
        <taxon>Tracheophyta</taxon>
        <taxon>Spermatophyta</taxon>
        <taxon>Magnoliopsida</taxon>
        <taxon>eudicotyledons</taxon>
        <taxon>Gunneridae</taxon>
        <taxon>Pentapetalae</taxon>
        <taxon>rosids</taxon>
        <taxon>fabids</taxon>
        <taxon>Fabales</taxon>
        <taxon>Fabaceae</taxon>
        <taxon>Papilionoideae</taxon>
        <taxon>50 kb inversion clade</taxon>
        <taxon>NPAAA clade</taxon>
        <taxon>indigoferoid/millettioid clade</taxon>
        <taxon>Phaseoleae</taxon>
        <taxon>Mucuna</taxon>
    </lineage>
</organism>
<evidence type="ECO:0000313" key="3">
    <source>
        <dbReference type="Proteomes" id="UP000257109"/>
    </source>
</evidence>
<dbReference type="EMBL" id="QJKJ01005398">
    <property type="protein sequence ID" value="RDX90461.1"/>
    <property type="molecule type" value="Genomic_DNA"/>
</dbReference>
<reference evidence="2" key="1">
    <citation type="submission" date="2018-05" db="EMBL/GenBank/DDBJ databases">
        <title>Draft genome of Mucuna pruriens seed.</title>
        <authorList>
            <person name="Nnadi N.E."/>
            <person name="Vos R."/>
            <person name="Hasami M.H."/>
            <person name="Devisetty U.K."/>
            <person name="Aguiy J.C."/>
        </authorList>
    </citation>
    <scope>NUCLEOTIDE SEQUENCE [LARGE SCALE GENOMIC DNA]</scope>
    <source>
        <strain evidence="2">JCA_2017</strain>
    </source>
</reference>
<dbReference type="AlphaFoldDB" id="A0A371GIT4"/>
<dbReference type="Pfam" id="PF22936">
    <property type="entry name" value="Pol_BBD"/>
    <property type="match status" value="1"/>
</dbReference>
<accession>A0A371GIT4</accession>
<dbReference type="InterPro" id="IPR054722">
    <property type="entry name" value="PolX-like_BBD"/>
</dbReference>
<evidence type="ECO:0000259" key="1">
    <source>
        <dbReference type="Pfam" id="PF22936"/>
    </source>
</evidence>
<feature type="domain" description="Retrovirus-related Pol polyprotein from transposon TNT 1-94-like beta-barrel" evidence="1">
    <location>
        <begin position="58"/>
        <end position="129"/>
    </location>
</feature>
<proteinExistence type="predicted"/>
<keyword evidence="3" id="KW-1185">Reference proteome</keyword>
<name>A0A371GIT4_MUCPR</name>
<comment type="caution">
    <text evidence="2">The sequence shown here is derived from an EMBL/GenBank/DDBJ whole genome shotgun (WGS) entry which is preliminary data.</text>
</comment>
<gene>
    <name evidence="2" type="ORF">CR513_27671</name>
</gene>
<evidence type="ECO:0000313" key="2">
    <source>
        <dbReference type="EMBL" id="RDX90461.1"/>
    </source>
</evidence>
<dbReference type="OrthoDB" id="1749787at2759"/>